<sequence>MIGILIGSTLALPTGVIQIGPPTGTVLQDTPGLLITHCRLHTQRVFVRLDPWDVYRKHICLPPLMTEGRPQGTQTPDTIDHATQTTIYILKQLQKFMVTEEDLSGSKRQKRFLGGLNAS</sequence>
<accession>A0ABV0MMM7</accession>
<feature type="non-terminal residue" evidence="1">
    <location>
        <position position="119"/>
    </location>
</feature>
<keyword evidence="2" id="KW-1185">Reference proteome</keyword>
<evidence type="ECO:0000313" key="2">
    <source>
        <dbReference type="Proteomes" id="UP001476798"/>
    </source>
</evidence>
<gene>
    <name evidence="1" type="ORF">GOODEAATRI_033115</name>
</gene>
<dbReference type="Proteomes" id="UP001476798">
    <property type="component" value="Unassembled WGS sequence"/>
</dbReference>
<dbReference type="EMBL" id="JAHRIO010006611">
    <property type="protein sequence ID" value="MEQ2160370.1"/>
    <property type="molecule type" value="Genomic_DNA"/>
</dbReference>
<proteinExistence type="predicted"/>
<organism evidence="1 2">
    <name type="scientific">Goodea atripinnis</name>
    <dbReference type="NCBI Taxonomy" id="208336"/>
    <lineage>
        <taxon>Eukaryota</taxon>
        <taxon>Metazoa</taxon>
        <taxon>Chordata</taxon>
        <taxon>Craniata</taxon>
        <taxon>Vertebrata</taxon>
        <taxon>Euteleostomi</taxon>
        <taxon>Actinopterygii</taxon>
        <taxon>Neopterygii</taxon>
        <taxon>Teleostei</taxon>
        <taxon>Neoteleostei</taxon>
        <taxon>Acanthomorphata</taxon>
        <taxon>Ovalentaria</taxon>
        <taxon>Atherinomorphae</taxon>
        <taxon>Cyprinodontiformes</taxon>
        <taxon>Goodeidae</taxon>
        <taxon>Goodea</taxon>
    </lineage>
</organism>
<reference evidence="1 2" key="1">
    <citation type="submission" date="2021-06" db="EMBL/GenBank/DDBJ databases">
        <authorList>
            <person name="Palmer J.M."/>
        </authorList>
    </citation>
    <scope>NUCLEOTIDE SEQUENCE [LARGE SCALE GENOMIC DNA]</scope>
    <source>
        <strain evidence="1 2">GA_2019</strain>
        <tissue evidence="1">Muscle</tissue>
    </source>
</reference>
<protein>
    <submittedName>
        <fullName evidence="1">Uncharacterized protein</fullName>
    </submittedName>
</protein>
<evidence type="ECO:0000313" key="1">
    <source>
        <dbReference type="EMBL" id="MEQ2160370.1"/>
    </source>
</evidence>
<comment type="caution">
    <text evidence="1">The sequence shown here is derived from an EMBL/GenBank/DDBJ whole genome shotgun (WGS) entry which is preliminary data.</text>
</comment>
<name>A0ABV0MMM7_9TELE</name>